<dbReference type="AlphaFoldDB" id="A0A9N8V8U8"/>
<reference evidence="1" key="1">
    <citation type="submission" date="2021-06" db="EMBL/GenBank/DDBJ databases">
        <authorList>
            <person name="Kallberg Y."/>
            <person name="Tangrot J."/>
            <person name="Rosling A."/>
        </authorList>
    </citation>
    <scope>NUCLEOTIDE SEQUENCE</scope>
    <source>
        <strain evidence="1">87-6 pot B 2015</strain>
    </source>
</reference>
<name>A0A9N8V8U8_FUNMO</name>
<comment type="caution">
    <text evidence="1">The sequence shown here is derived from an EMBL/GenBank/DDBJ whole genome shotgun (WGS) entry which is preliminary data.</text>
</comment>
<protein>
    <submittedName>
        <fullName evidence="1">9320_t:CDS:1</fullName>
    </submittedName>
</protein>
<keyword evidence="2" id="KW-1185">Reference proteome</keyword>
<sequence length="193" mass="22382">MILKNIKETKIGKKIDILLKLRNSSREILAGEVTRTGDIYNRKYLGDRIKLLKLMKDMFDLMIESILPITIENYKSLCIFGIQLFKNKGTIYIMDCSRGVIARLTKKAQLKALIYIEGICELILSINAIREIFHIIEKIESDKLEAQVFQRNNTDSRLPLVGTMSTPWTLLNNYMYFIIPNMLQNNPVLLRLL</sequence>
<evidence type="ECO:0000313" key="2">
    <source>
        <dbReference type="Proteomes" id="UP000789375"/>
    </source>
</evidence>
<proteinExistence type="predicted"/>
<dbReference type="EMBL" id="CAJVPP010000097">
    <property type="protein sequence ID" value="CAG8442457.1"/>
    <property type="molecule type" value="Genomic_DNA"/>
</dbReference>
<gene>
    <name evidence="1" type="ORF">FMOSSE_LOCUS921</name>
</gene>
<dbReference type="Proteomes" id="UP000789375">
    <property type="component" value="Unassembled WGS sequence"/>
</dbReference>
<evidence type="ECO:0000313" key="1">
    <source>
        <dbReference type="EMBL" id="CAG8442457.1"/>
    </source>
</evidence>
<organism evidence="1 2">
    <name type="scientific">Funneliformis mosseae</name>
    <name type="common">Endomycorrhizal fungus</name>
    <name type="synonym">Glomus mosseae</name>
    <dbReference type="NCBI Taxonomy" id="27381"/>
    <lineage>
        <taxon>Eukaryota</taxon>
        <taxon>Fungi</taxon>
        <taxon>Fungi incertae sedis</taxon>
        <taxon>Mucoromycota</taxon>
        <taxon>Glomeromycotina</taxon>
        <taxon>Glomeromycetes</taxon>
        <taxon>Glomerales</taxon>
        <taxon>Glomeraceae</taxon>
        <taxon>Funneliformis</taxon>
    </lineage>
</organism>
<accession>A0A9N8V8U8</accession>